<evidence type="ECO:0000313" key="3">
    <source>
        <dbReference type="Proteomes" id="UP000219947"/>
    </source>
</evidence>
<dbReference type="Proteomes" id="UP000219947">
    <property type="component" value="Unassembled WGS sequence"/>
</dbReference>
<dbReference type="InterPro" id="IPR009839">
    <property type="entry name" value="SseB_N"/>
</dbReference>
<dbReference type="AlphaFoldDB" id="A0A2A8D987"/>
<evidence type="ECO:0000313" key="2">
    <source>
        <dbReference type="EMBL" id="PEN17337.1"/>
    </source>
</evidence>
<dbReference type="RefSeq" id="WP_048777688.1">
    <property type="nucleotide sequence ID" value="NZ_CAURLQ010000010.1"/>
</dbReference>
<dbReference type="Pfam" id="PF07179">
    <property type="entry name" value="SseB"/>
    <property type="match status" value="1"/>
</dbReference>
<name>A0A2A8D987_9MICC</name>
<dbReference type="EMBL" id="PDEV01000001">
    <property type="protein sequence ID" value="PEN17337.1"/>
    <property type="molecule type" value="Genomic_DNA"/>
</dbReference>
<proteinExistence type="predicted"/>
<reference evidence="2" key="1">
    <citation type="submission" date="2017-10" db="EMBL/GenBank/DDBJ databases">
        <title>Kefir isolates.</title>
        <authorList>
            <person name="Kim Y."/>
            <person name="Blasche S."/>
        </authorList>
    </citation>
    <scope>NUCLEOTIDE SEQUENCE [LARGE SCALE GENOMIC DNA]</scope>
    <source>
        <strain evidence="2">OG2-2</strain>
    </source>
</reference>
<organism evidence="2 3">
    <name type="scientific">Rothia dentocariosa</name>
    <dbReference type="NCBI Taxonomy" id="2047"/>
    <lineage>
        <taxon>Bacteria</taxon>
        <taxon>Bacillati</taxon>
        <taxon>Actinomycetota</taxon>
        <taxon>Actinomycetes</taxon>
        <taxon>Micrococcales</taxon>
        <taxon>Micrococcaceae</taxon>
        <taxon>Rothia</taxon>
    </lineage>
</organism>
<comment type="caution">
    <text evidence="2">The sequence shown here is derived from an EMBL/GenBank/DDBJ whole genome shotgun (WGS) entry which is preliminary data.</text>
</comment>
<evidence type="ECO:0000259" key="1">
    <source>
        <dbReference type="Pfam" id="PF07179"/>
    </source>
</evidence>
<protein>
    <submittedName>
        <fullName evidence="2">Peptidase</fullName>
    </submittedName>
</protein>
<gene>
    <name evidence="2" type="ORF">CRM92_04850</name>
</gene>
<keyword evidence="3" id="KW-1185">Reference proteome</keyword>
<feature type="domain" description="SseB protein N-terminal" evidence="1">
    <location>
        <begin position="184"/>
        <end position="313"/>
    </location>
</feature>
<sequence>MTDTRRSEPTSRAARTQDALNRIGSWLLDVVKAEPGWSEMILDVKPLAGQVYIRVREFRDGEEYIGSVGPLKEDSPVLPDLRKLQRAAYDGNRGTWFTASVVVAANNWPEPKFSVGASYNRDEEPENWGTEGTLSASDVREHLHMFPRDSERIPAWATERMHGRARDVSGLHKETDYEVPNPYLAAALEAFKKDVKERTLINVVRTMLGGDLLVDASGSTIVPAGHLDIGPESQLRYQVIRLENGMQALCVFSSAEYVSKSYMRENSDDDELILREPAVKIFMDFLSNPDLDLIAIDPGSNHECYIERAQVQWVVNSPRNDGAKMALINDNMQQLLGSLVAPNSILVVAIDPKSKVQGPAFVPDDEGNPTNMLAFTSPIEVAAIDPAIEVRVAHAIEVLTLAEQLNAPGIQINYFNPSAVLDIKQIRELLDIVREQEAVFGASPAGASAPA</sequence>
<accession>A0A2A8D987</accession>